<dbReference type="InterPro" id="IPR010712">
    <property type="entry name" value="Arsenical-R_ArsD"/>
</dbReference>
<gene>
    <name evidence="1" type="primary">arsD</name>
    <name evidence="1" type="ORF">LOOC260_118870</name>
</gene>
<dbReference type="GO" id="GO:0003677">
    <property type="term" value="F:DNA binding"/>
    <property type="evidence" value="ECO:0007669"/>
    <property type="project" value="InterPro"/>
</dbReference>
<dbReference type="RefSeq" id="WP_010579435.1">
    <property type="nucleotide sequence ID" value="NZ_AP014680.1"/>
</dbReference>
<dbReference type="KEGG" id="lho:LOOC260_118870"/>
<evidence type="ECO:0000313" key="2">
    <source>
        <dbReference type="Proteomes" id="UP000031620"/>
    </source>
</evidence>
<dbReference type="Proteomes" id="UP000031620">
    <property type="component" value="Chromosome"/>
</dbReference>
<dbReference type="NCBIfam" id="NF033727">
    <property type="entry name" value="chaperon_ArsD"/>
    <property type="match status" value="1"/>
</dbReference>
<name>A0A0A1GZG1_9LACO</name>
<dbReference type="STRING" id="1291742.LOOC260_118870"/>
<sequence length="119" mass="12419">MKKVELFEPAMCCSTGVCGPAVNEDLLMITSAFDALQGVSSVEADRYNLSNNPDVFSQRADILAAIKDDADATLPITVVDGKIVKTGAYPTIDELSEYTGLVFVPADQSSGCCGGSGCC</sequence>
<dbReference type="GO" id="GO:0046685">
    <property type="term" value="P:response to arsenic-containing substance"/>
    <property type="evidence" value="ECO:0007669"/>
    <property type="project" value="InterPro"/>
</dbReference>
<dbReference type="EMBL" id="AP014680">
    <property type="protein sequence ID" value="BAP86393.1"/>
    <property type="molecule type" value="Genomic_DNA"/>
</dbReference>
<dbReference type="GO" id="GO:0045892">
    <property type="term" value="P:negative regulation of DNA-templated transcription"/>
    <property type="evidence" value="ECO:0007669"/>
    <property type="project" value="InterPro"/>
</dbReference>
<dbReference type="AlphaFoldDB" id="A0A0A1GZG1"/>
<dbReference type="HOGENOM" id="CLU_120868_1_0_9"/>
<protein>
    <submittedName>
        <fullName evidence="1">Repressor of arsenical resistance</fullName>
    </submittedName>
</protein>
<proteinExistence type="predicted"/>
<organism evidence="1 2">
    <name type="scientific">Paucilactobacillus hokkaidonensis JCM 18461</name>
    <dbReference type="NCBI Taxonomy" id="1291742"/>
    <lineage>
        <taxon>Bacteria</taxon>
        <taxon>Bacillati</taxon>
        <taxon>Bacillota</taxon>
        <taxon>Bacilli</taxon>
        <taxon>Lactobacillales</taxon>
        <taxon>Lactobacillaceae</taxon>
        <taxon>Paucilactobacillus</taxon>
    </lineage>
</organism>
<dbReference type="Gene3D" id="3.40.30.10">
    <property type="entry name" value="Glutaredoxin"/>
    <property type="match status" value="1"/>
</dbReference>
<dbReference type="Pfam" id="PF06953">
    <property type="entry name" value="ArsD"/>
    <property type="match status" value="1"/>
</dbReference>
<accession>A0A0A1GZG1</accession>
<reference evidence="1 2" key="1">
    <citation type="submission" date="2014-11" db="EMBL/GenBank/DDBJ databases">
        <title>Complete genome sequence and analysis of Lactobacillus hokkaidonensis LOOC260T.</title>
        <authorList>
            <person name="Tanizawa Y."/>
            <person name="Tohno M."/>
            <person name="Kaminuma E."/>
            <person name="Nakamura Y."/>
            <person name="Arita M."/>
        </authorList>
    </citation>
    <scope>NUCLEOTIDE SEQUENCE [LARGE SCALE GENOMIC DNA]</scope>
    <source>
        <strain evidence="1 2">LOOC260</strain>
    </source>
</reference>
<evidence type="ECO:0000313" key="1">
    <source>
        <dbReference type="EMBL" id="BAP86393.1"/>
    </source>
</evidence>